<gene>
    <name evidence="1" type="ORF">SDC9_158895</name>
</gene>
<protein>
    <submittedName>
        <fullName evidence="1">Uncharacterized protein</fullName>
    </submittedName>
</protein>
<evidence type="ECO:0000313" key="1">
    <source>
        <dbReference type="EMBL" id="MPN11592.1"/>
    </source>
</evidence>
<dbReference type="EMBL" id="VSSQ01057818">
    <property type="protein sequence ID" value="MPN11592.1"/>
    <property type="molecule type" value="Genomic_DNA"/>
</dbReference>
<proteinExistence type="predicted"/>
<comment type="caution">
    <text evidence="1">The sequence shown here is derived from an EMBL/GenBank/DDBJ whole genome shotgun (WGS) entry which is preliminary data.</text>
</comment>
<name>A0A645FDR1_9ZZZZ</name>
<accession>A0A645FDR1</accession>
<reference evidence="1" key="1">
    <citation type="submission" date="2019-08" db="EMBL/GenBank/DDBJ databases">
        <authorList>
            <person name="Kucharzyk K."/>
            <person name="Murdoch R.W."/>
            <person name="Higgins S."/>
            <person name="Loffler F."/>
        </authorList>
    </citation>
    <scope>NUCLEOTIDE SEQUENCE</scope>
</reference>
<sequence length="89" mass="9515">MIEVPLLPVHPPVVGPGLRNAHHHRLRQGNAVHHQEFQGVVQHGGIGPALVHHGENFVHVLLHDGGEHGLLPGQHSVHVAPDGVDLAVM</sequence>
<dbReference type="AlphaFoldDB" id="A0A645FDR1"/>
<organism evidence="1">
    <name type="scientific">bioreactor metagenome</name>
    <dbReference type="NCBI Taxonomy" id="1076179"/>
    <lineage>
        <taxon>unclassified sequences</taxon>
        <taxon>metagenomes</taxon>
        <taxon>ecological metagenomes</taxon>
    </lineage>
</organism>